<protein>
    <recommendedName>
        <fullName evidence="2">HTH psq-type domain-containing protein</fullName>
    </recommendedName>
</protein>
<proteinExistence type="predicted"/>
<evidence type="ECO:0000313" key="3">
    <source>
        <dbReference type="EMBL" id="TEB14816.1"/>
    </source>
</evidence>
<dbReference type="AlphaFoldDB" id="A0A4Y7S0L5"/>
<dbReference type="EMBL" id="QPFP01000376">
    <property type="protein sequence ID" value="TEB14816.1"/>
    <property type="molecule type" value="Genomic_DNA"/>
</dbReference>
<dbReference type="Pfam" id="PF05225">
    <property type="entry name" value="HTH_psq"/>
    <property type="match status" value="1"/>
</dbReference>
<feature type="compositionally biased region" description="Basic and acidic residues" evidence="1">
    <location>
        <begin position="23"/>
        <end position="33"/>
    </location>
</feature>
<dbReference type="GO" id="GO:0003677">
    <property type="term" value="F:DNA binding"/>
    <property type="evidence" value="ECO:0007669"/>
    <property type="project" value="InterPro"/>
</dbReference>
<organism evidence="3 4">
    <name type="scientific">Coprinellus micaceus</name>
    <name type="common">Glistening ink-cap mushroom</name>
    <name type="synonym">Coprinus micaceus</name>
    <dbReference type="NCBI Taxonomy" id="71717"/>
    <lineage>
        <taxon>Eukaryota</taxon>
        <taxon>Fungi</taxon>
        <taxon>Dikarya</taxon>
        <taxon>Basidiomycota</taxon>
        <taxon>Agaricomycotina</taxon>
        <taxon>Agaricomycetes</taxon>
        <taxon>Agaricomycetidae</taxon>
        <taxon>Agaricales</taxon>
        <taxon>Agaricineae</taxon>
        <taxon>Psathyrellaceae</taxon>
        <taxon>Coprinellus</taxon>
    </lineage>
</organism>
<sequence>REAARIFNVPSTTLNERYHGRKTRQEGHEHEKRLTDAQKEVLVEWIKEKGRRNIP</sequence>
<feature type="domain" description="HTH psq-type" evidence="2">
    <location>
        <begin position="1"/>
        <end position="24"/>
    </location>
</feature>
<name>A0A4Y7S0L5_COPMI</name>
<evidence type="ECO:0000259" key="2">
    <source>
        <dbReference type="Pfam" id="PF05225"/>
    </source>
</evidence>
<comment type="caution">
    <text evidence="3">The sequence shown here is derived from an EMBL/GenBank/DDBJ whole genome shotgun (WGS) entry which is preliminary data.</text>
</comment>
<dbReference type="InterPro" id="IPR007889">
    <property type="entry name" value="HTH_Psq"/>
</dbReference>
<evidence type="ECO:0000256" key="1">
    <source>
        <dbReference type="SAM" id="MobiDB-lite"/>
    </source>
</evidence>
<feature type="non-terminal residue" evidence="3">
    <location>
        <position position="55"/>
    </location>
</feature>
<dbReference type="Proteomes" id="UP000298030">
    <property type="component" value="Unassembled WGS sequence"/>
</dbReference>
<dbReference type="OrthoDB" id="3197907at2759"/>
<gene>
    <name evidence="3" type="ORF">FA13DRAFT_1616573</name>
</gene>
<reference evidence="3 4" key="1">
    <citation type="journal article" date="2019" name="Nat. Ecol. Evol.">
        <title>Megaphylogeny resolves global patterns of mushroom evolution.</title>
        <authorList>
            <person name="Varga T."/>
            <person name="Krizsan K."/>
            <person name="Foldi C."/>
            <person name="Dima B."/>
            <person name="Sanchez-Garcia M."/>
            <person name="Sanchez-Ramirez S."/>
            <person name="Szollosi G.J."/>
            <person name="Szarkandi J.G."/>
            <person name="Papp V."/>
            <person name="Albert L."/>
            <person name="Andreopoulos W."/>
            <person name="Angelini C."/>
            <person name="Antonin V."/>
            <person name="Barry K.W."/>
            <person name="Bougher N.L."/>
            <person name="Buchanan P."/>
            <person name="Buyck B."/>
            <person name="Bense V."/>
            <person name="Catcheside P."/>
            <person name="Chovatia M."/>
            <person name="Cooper J."/>
            <person name="Damon W."/>
            <person name="Desjardin D."/>
            <person name="Finy P."/>
            <person name="Geml J."/>
            <person name="Haridas S."/>
            <person name="Hughes K."/>
            <person name="Justo A."/>
            <person name="Karasinski D."/>
            <person name="Kautmanova I."/>
            <person name="Kiss B."/>
            <person name="Kocsube S."/>
            <person name="Kotiranta H."/>
            <person name="LaButti K.M."/>
            <person name="Lechner B.E."/>
            <person name="Liimatainen K."/>
            <person name="Lipzen A."/>
            <person name="Lukacs Z."/>
            <person name="Mihaltcheva S."/>
            <person name="Morgado L.N."/>
            <person name="Niskanen T."/>
            <person name="Noordeloos M.E."/>
            <person name="Ohm R.A."/>
            <person name="Ortiz-Santana B."/>
            <person name="Ovrebo C."/>
            <person name="Racz N."/>
            <person name="Riley R."/>
            <person name="Savchenko A."/>
            <person name="Shiryaev A."/>
            <person name="Soop K."/>
            <person name="Spirin V."/>
            <person name="Szebenyi C."/>
            <person name="Tomsovsky M."/>
            <person name="Tulloss R.E."/>
            <person name="Uehling J."/>
            <person name="Grigoriev I.V."/>
            <person name="Vagvolgyi C."/>
            <person name="Papp T."/>
            <person name="Martin F.M."/>
            <person name="Miettinen O."/>
            <person name="Hibbett D.S."/>
            <person name="Nagy L.G."/>
        </authorList>
    </citation>
    <scope>NUCLEOTIDE SEQUENCE [LARGE SCALE GENOMIC DNA]</scope>
    <source>
        <strain evidence="3 4">FP101781</strain>
    </source>
</reference>
<dbReference type="SUPFAM" id="SSF46689">
    <property type="entry name" value="Homeodomain-like"/>
    <property type="match status" value="1"/>
</dbReference>
<feature type="region of interest" description="Disordered" evidence="1">
    <location>
        <begin position="1"/>
        <end position="33"/>
    </location>
</feature>
<accession>A0A4Y7S0L5</accession>
<keyword evidence="4" id="KW-1185">Reference proteome</keyword>
<dbReference type="InterPro" id="IPR009057">
    <property type="entry name" value="Homeodomain-like_sf"/>
</dbReference>
<feature type="non-terminal residue" evidence="3">
    <location>
        <position position="1"/>
    </location>
</feature>
<evidence type="ECO:0000313" key="4">
    <source>
        <dbReference type="Proteomes" id="UP000298030"/>
    </source>
</evidence>